<protein>
    <submittedName>
        <fullName evidence="2">Uncharacterized protein</fullName>
    </submittedName>
</protein>
<accession>A0A225SP16</accession>
<evidence type="ECO:0000313" key="2">
    <source>
        <dbReference type="EMBL" id="OWY32848.1"/>
    </source>
</evidence>
<proteinExistence type="predicted"/>
<keyword evidence="3" id="KW-1185">Reference proteome</keyword>
<organism evidence="2 3">
    <name type="scientific">Herbaspirillum aquaticum</name>
    <dbReference type="NCBI Taxonomy" id="568783"/>
    <lineage>
        <taxon>Bacteria</taxon>
        <taxon>Pseudomonadati</taxon>
        <taxon>Pseudomonadota</taxon>
        <taxon>Betaproteobacteria</taxon>
        <taxon>Burkholderiales</taxon>
        <taxon>Oxalobacteraceae</taxon>
        <taxon>Herbaspirillum</taxon>
    </lineage>
</organism>
<dbReference type="RefSeq" id="WP_088756656.1">
    <property type="nucleotide sequence ID" value="NZ_NJGV01000022.1"/>
</dbReference>
<comment type="caution">
    <text evidence="2">The sequence shown here is derived from an EMBL/GenBank/DDBJ whole genome shotgun (WGS) entry which is preliminary data.</text>
</comment>
<feature type="region of interest" description="Disordered" evidence="1">
    <location>
        <begin position="1"/>
        <end position="84"/>
    </location>
</feature>
<feature type="compositionally biased region" description="Basic and acidic residues" evidence="1">
    <location>
        <begin position="8"/>
        <end position="39"/>
    </location>
</feature>
<dbReference type="EMBL" id="NJGV01000022">
    <property type="protein sequence ID" value="OWY32848.1"/>
    <property type="molecule type" value="Genomic_DNA"/>
</dbReference>
<sequence>MNLPENAAPRDDERVEDQSRRPKEGPAETRFEQEPEGHEGTLGGQPPLNAPAGIQRAGRGGVLVEKSPNAASDNGEAGKPQKPQ</sequence>
<dbReference type="AlphaFoldDB" id="A0A225SP16"/>
<dbReference type="Proteomes" id="UP000214747">
    <property type="component" value="Unassembled WGS sequence"/>
</dbReference>
<name>A0A225SP16_9BURK</name>
<reference evidence="2 3" key="1">
    <citation type="journal article" date="2010" name="Int. J. Syst. Evol. Microbiol.">
        <title>Reclassification of Herbaspirillum putei as a later heterotypic synonym of Herbaspirillum huttiense, with the description of H. huttiense subsp. huttiense subsp. nov. and H. huttiense subsp. putei subsp. nov., comb. nov., and description of Herbaspirillum aquaticum sp. nov.</title>
        <authorList>
            <person name="Dobritsa A.P."/>
            <person name="Reddy M.C."/>
            <person name="Samadpour M."/>
        </authorList>
    </citation>
    <scope>NUCLEOTIDE SEQUENCE [LARGE SCALE GENOMIC DNA]</scope>
    <source>
        <strain evidence="2 3">IEH 4430</strain>
    </source>
</reference>
<gene>
    <name evidence="2" type="ORF">CEJ45_19300</name>
</gene>
<evidence type="ECO:0000313" key="3">
    <source>
        <dbReference type="Proteomes" id="UP000214747"/>
    </source>
</evidence>
<evidence type="ECO:0000256" key="1">
    <source>
        <dbReference type="SAM" id="MobiDB-lite"/>
    </source>
</evidence>